<gene>
    <name evidence="2" type="ORF">PYX00_008835</name>
</gene>
<evidence type="ECO:0008006" key="3">
    <source>
        <dbReference type="Google" id="ProtNLM"/>
    </source>
</evidence>
<sequence>MLRVGTCSNNTKGTFVALLKAAATAFRVGIPPLDGEGDRKRESKLINLKLKIGKEAASSSGDRRERKRSCGSCISWNGLLRRSNPQQNRQRRSRMRLPNGKDRAPAGTSQATGEVELRTVTARKKTSVKEVIEKSSSGRRRRSRINMSNLNSDQPRVRKARPEGSLWRWCHKKMAELKVMQLDESVQKEEFTARVAEAVEYSIMNVRFTSTHNGVGDEHRLGEVPPGGGDEDGGKRKNPRRTVIAEDPTHTSETPPVLQVSAGRARNLAMSIRRNGTCVEDLTLVNVAARDAIASWEVLEEVESLSDHAYIKYEKNPQSSGGTDCLVNDRHSWRTWKLKTVN</sequence>
<comment type="caution">
    <text evidence="2">The sequence shown here is derived from an EMBL/GenBank/DDBJ whole genome shotgun (WGS) entry which is preliminary data.</text>
</comment>
<dbReference type="AlphaFoldDB" id="A0AAW2H976"/>
<name>A0AAW2H976_9NEOP</name>
<accession>A0AAW2H976</accession>
<feature type="region of interest" description="Disordered" evidence="1">
    <location>
        <begin position="131"/>
        <end position="159"/>
    </location>
</feature>
<feature type="region of interest" description="Disordered" evidence="1">
    <location>
        <begin position="213"/>
        <end position="256"/>
    </location>
</feature>
<dbReference type="EMBL" id="JARGDH010000005">
    <property type="protein sequence ID" value="KAL0266233.1"/>
    <property type="molecule type" value="Genomic_DNA"/>
</dbReference>
<protein>
    <recommendedName>
        <fullName evidence="3">Endonuclease/exonuclease/phosphatase domain-containing protein</fullName>
    </recommendedName>
</protein>
<feature type="region of interest" description="Disordered" evidence="1">
    <location>
        <begin position="81"/>
        <end position="114"/>
    </location>
</feature>
<organism evidence="2">
    <name type="scientific">Menopon gallinae</name>
    <name type="common">poultry shaft louse</name>
    <dbReference type="NCBI Taxonomy" id="328185"/>
    <lineage>
        <taxon>Eukaryota</taxon>
        <taxon>Metazoa</taxon>
        <taxon>Ecdysozoa</taxon>
        <taxon>Arthropoda</taxon>
        <taxon>Hexapoda</taxon>
        <taxon>Insecta</taxon>
        <taxon>Pterygota</taxon>
        <taxon>Neoptera</taxon>
        <taxon>Paraneoptera</taxon>
        <taxon>Psocodea</taxon>
        <taxon>Troctomorpha</taxon>
        <taxon>Phthiraptera</taxon>
        <taxon>Amblycera</taxon>
        <taxon>Menoponidae</taxon>
        <taxon>Menopon</taxon>
    </lineage>
</organism>
<evidence type="ECO:0000313" key="2">
    <source>
        <dbReference type="EMBL" id="KAL0266233.1"/>
    </source>
</evidence>
<evidence type="ECO:0000256" key="1">
    <source>
        <dbReference type="SAM" id="MobiDB-lite"/>
    </source>
</evidence>
<reference evidence="2" key="1">
    <citation type="journal article" date="2024" name="Gigascience">
        <title>Chromosome-level genome of the poultry shaft louse Menopon gallinae provides insight into the host-switching and adaptive evolution of parasitic lice.</title>
        <authorList>
            <person name="Xu Y."/>
            <person name="Ma L."/>
            <person name="Liu S."/>
            <person name="Liang Y."/>
            <person name="Liu Q."/>
            <person name="He Z."/>
            <person name="Tian L."/>
            <person name="Duan Y."/>
            <person name="Cai W."/>
            <person name="Li H."/>
            <person name="Song F."/>
        </authorList>
    </citation>
    <scope>NUCLEOTIDE SEQUENCE</scope>
    <source>
        <strain evidence="2">Cailab_2023a</strain>
    </source>
</reference>
<proteinExistence type="predicted"/>